<dbReference type="AlphaFoldDB" id="A0A1M4XLP5"/>
<keyword evidence="1" id="KW-1133">Transmembrane helix</keyword>
<evidence type="ECO:0000256" key="1">
    <source>
        <dbReference type="SAM" id="Phobius"/>
    </source>
</evidence>
<dbReference type="Proteomes" id="UP000184295">
    <property type="component" value="Unassembled WGS sequence"/>
</dbReference>
<evidence type="ECO:0000313" key="3">
    <source>
        <dbReference type="Proteomes" id="UP000184295"/>
    </source>
</evidence>
<proteinExistence type="predicted"/>
<gene>
    <name evidence="2" type="ORF">SAMN02745225_02054</name>
</gene>
<evidence type="ECO:0000313" key="2">
    <source>
        <dbReference type="EMBL" id="SHE94112.1"/>
    </source>
</evidence>
<accession>A0A1M4XLP5</accession>
<feature type="transmembrane region" description="Helical" evidence="1">
    <location>
        <begin position="12"/>
        <end position="31"/>
    </location>
</feature>
<protein>
    <submittedName>
        <fullName evidence="2">Uncharacterized protein</fullName>
    </submittedName>
</protein>
<dbReference type="STRING" id="1121881.SAMN02745225_02054"/>
<organism evidence="2 3">
    <name type="scientific">Ferrithrix thermotolerans DSM 19514</name>
    <dbReference type="NCBI Taxonomy" id="1121881"/>
    <lineage>
        <taxon>Bacteria</taxon>
        <taxon>Bacillati</taxon>
        <taxon>Actinomycetota</taxon>
        <taxon>Acidimicrobiia</taxon>
        <taxon>Acidimicrobiales</taxon>
        <taxon>Acidimicrobiaceae</taxon>
        <taxon>Ferrithrix</taxon>
    </lineage>
</organism>
<keyword evidence="1" id="KW-0472">Membrane</keyword>
<sequence length="164" mass="18701">MLVFTIVTAHGNLTVLVLELAVLTILFPVVVTTNVNLVGNPRPSYGELLFSLFQASIPSACDGVQKQYLIDYALKLYSINGCNRDGFDELLKWIYDRKCSCCDYRMLAEQLNVLLHKNIKWRILQRMWGATVWIWTEPPLGSPRLSEPPLQDFVTKSVCYEVES</sequence>
<name>A0A1M4XLP5_9ACTN</name>
<dbReference type="EMBL" id="FQUL01000041">
    <property type="protein sequence ID" value="SHE94112.1"/>
    <property type="molecule type" value="Genomic_DNA"/>
</dbReference>
<keyword evidence="1" id="KW-0812">Transmembrane</keyword>
<keyword evidence="3" id="KW-1185">Reference proteome</keyword>
<reference evidence="3" key="1">
    <citation type="submission" date="2016-11" db="EMBL/GenBank/DDBJ databases">
        <authorList>
            <person name="Varghese N."/>
            <person name="Submissions S."/>
        </authorList>
    </citation>
    <scope>NUCLEOTIDE SEQUENCE [LARGE SCALE GENOMIC DNA]</scope>
    <source>
        <strain evidence="3">DSM 19514</strain>
    </source>
</reference>